<dbReference type="OrthoDB" id="9762921at2"/>
<keyword evidence="3" id="KW-1185">Reference proteome</keyword>
<dbReference type="InterPro" id="IPR036188">
    <property type="entry name" value="FAD/NAD-bd_sf"/>
</dbReference>
<dbReference type="Gene3D" id="3.50.50.60">
    <property type="entry name" value="FAD/NAD(P)-binding domain"/>
    <property type="match status" value="2"/>
</dbReference>
<dbReference type="RefSeq" id="WP_061972117.1">
    <property type="nucleotide sequence ID" value="NZ_FMAV01000002.1"/>
</dbReference>
<dbReference type="AlphaFoldDB" id="A0A0V8J8J3"/>
<comment type="caution">
    <text evidence="2">The sequence shown here is derived from an EMBL/GenBank/DDBJ whole genome shotgun (WGS) entry which is preliminary data.</text>
</comment>
<accession>A0A0V8J8J3</accession>
<evidence type="ECO:0000259" key="1">
    <source>
        <dbReference type="Pfam" id="PF21688"/>
    </source>
</evidence>
<dbReference type="PIRSF" id="PIRSF038984">
    <property type="entry name" value="FAD_binding_protein"/>
    <property type="match status" value="1"/>
</dbReference>
<evidence type="ECO:0000313" key="2">
    <source>
        <dbReference type="EMBL" id="KSU83321.1"/>
    </source>
</evidence>
<dbReference type="InterPro" id="IPR049516">
    <property type="entry name" value="FAD-depend_C"/>
</dbReference>
<gene>
    <name evidence="2" type="ORF">AS030_12160</name>
</gene>
<proteinExistence type="predicted"/>
<dbReference type="SUPFAM" id="SSF51905">
    <property type="entry name" value="FAD/NAD(P)-binding domain"/>
    <property type="match status" value="1"/>
</dbReference>
<dbReference type="EMBL" id="LNQN01000002">
    <property type="protein sequence ID" value="KSU83321.1"/>
    <property type="molecule type" value="Genomic_DNA"/>
</dbReference>
<dbReference type="PANTHER" id="PTHR43106:SF1">
    <property type="entry name" value="DEHYDROGENASE-RELATED"/>
    <property type="match status" value="1"/>
</dbReference>
<organism evidence="2 3">
    <name type="scientific">Fictibacillus enclensis</name>
    <dbReference type="NCBI Taxonomy" id="1017270"/>
    <lineage>
        <taxon>Bacteria</taxon>
        <taxon>Bacillati</taxon>
        <taxon>Bacillota</taxon>
        <taxon>Bacilli</taxon>
        <taxon>Bacillales</taxon>
        <taxon>Fictibacillaceae</taxon>
        <taxon>Fictibacillus</taxon>
    </lineage>
</organism>
<sequence length="488" mass="53420">MNTTYDVIVVGAGPAGIFACYELTRKMPHANILLVDKGHDIYSRNCPILQKKIQKCPPAAGRKEFAGCLPACSITNGFGGAGAYSDGKFNITSEFGGWMTDYLPEETVVDLIKYVDSINLEHGATDTITDPLTAEVKDIERRAYAAGLKLLRAQVRHLGTEQNLEILTSIYEYLKQKISMRYKAEVLDLVTEKVDGTYKAVGVELKDGTQLNADKIVIVPGRDGSSWLTKILKKRRLKMAANQVDIGVRVETSNVVMEEINTHLYEGKFIFNTSVGTRVRTFCSNPSGHVVVENHSGIMLANGHAYKDPALGSPNTNFALLVSHTFDDPFDEPTEYAHEVSKLANQLSSGGLVVQKYGDIKKGRRSTEKRLKEGFLSPTLKEAVPGDLGLVLPYNTMKSLIEMTEALNEVTPGIASEHTLFYGVEAKFYSARPKLNEKFESEISGLYVGGDGAGITRGLAQASACGVWIARDIAEKLETKEKDLVIVG</sequence>
<dbReference type="Pfam" id="PF21688">
    <property type="entry name" value="FAD-depend_C"/>
    <property type="match status" value="1"/>
</dbReference>
<dbReference type="InterPro" id="IPR028348">
    <property type="entry name" value="FAD-binding_protein"/>
</dbReference>
<dbReference type="Proteomes" id="UP000054099">
    <property type="component" value="Unassembled WGS sequence"/>
</dbReference>
<feature type="domain" description="FAD-dependent protein C-terminal" evidence="1">
    <location>
        <begin position="246"/>
        <end position="427"/>
    </location>
</feature>
<evidence type="ECO:0000313" key="3">
    <source>
        <dbReference type="Proteomes" id="UP000054099"/>
    </source>
</evidence>
<name>A0A0V8J8J3_9BACL</name>
<reference evidence="2 3" key="1">
    <citation type="journal article" date="2014" name="Antonie Van Leeuwenhoek">
        <title>Fictibacillus enclensis sp. nov., isolated from marine sediment.</title>
        <authorList>
            <person name="Dastager S.G."/>
            <person name="Mawlankar R."/>
            <person name="Srinivasan K."/>
            <person name="Tang S.K."/>
            <person name="Lee J.C."/>
            <person name="Ramana V.V."/>
            <person name="Shouche Y.S."/>
        </authorList>
    </citation>
    <scope>NUCLEOTIDE SEQUENCE [LARGE SCALE GENOMIC DNA]</scope>
    <source>
        <strain evidence="2 3">NIO-1003</strain>
    </source>
</reference>
<dbReference type="PANTHER" id="PTHR43106">
    <property type="entry name" value="DEHYDROGENASE-RELATED"/>
    <property type="match status" value="1"/>
</dbReference>
<protein>
    <submittedName>
        <fullName evidence="2">FAD-dependent oxidoreductase</fullName>
    </submittedName>
</protein>